<dbReference type="NCBIfam" id="NF041816">
    <property type="entry name" value="Avs3a"/>
    <property type="match status" value="1"/>
</dbReference>
<dbReference type="EMBL" id="QZXA01000002">
    <property type="protein sequence ID" value="RJT37020.1"/>
    <property type="molecule type" value="Genomic_DNA"/>
</dbReference>
<gene>
    <name evidence="2" type="ORF">D3242_06825</name>
</gene>
<dbReference type="Proteomes" id="UP000275530">
    <property type="component" value="Unassembled WGS sequence"/>
</dbReference>
<keyword evidence="3" id="KW-1185">Reference proteome</keyword>
<evidence type="ECO:0000313" key="2">
    <source>
        <dbReference type="EMBL" id="RJT37020.1"/>
    </source>
</evidence>
<evidence type="ECO:0000256" key="1">
    <source>
        <dbReference type="SAM" id="MobiDB-lite"/>
    </source>
</evidence>
<sequence length="2100" mass="233466">MRKPAKKKATTTNLVRPSRDGDQFHYLWAARRCLSLLPPGSDLKSVTVEGASPSDKTAKGPITAGEEVIDLAEYFGDRDFAKATLVRYIQLKHSTEAPNKPWPASGLQNTIAGFAKRYKAILAGSSKNAGYPTLEFVFVSNRPISQAVLAAVENAAKGLLVKPADLKKLETYTGLKGPKLANFCKLLMLEGRHDALWDQRNILFQDVSQYLPDADVDAPVQLKELVNRKALSEAAANPSIERMDVLRALKVDEGWLYPAPCRIEQLSNAIPREQERDLVNAIIWAARRPVVVHAEGGIGKSIFASRIHLGLPPGSASILYDCFGNGQYRSATGYRHRHKDALVQIANELAGETLCHLLIPTSHAGPSDYLKKFIFRLEQAAGLLRAENPDALLCIIIDAADNAQMAAEEIGEARAFIRDLLREQIPDGVRIVALCRSHRQEKLDPPPNTLSLELESFSRDETAAHLSQAFPDASEQDIDEFHRLSSKNPRVQSLALSGSGTLPEILRELGPNPTTVEKAIGNLLSAAIAKMRDEASSVEKTQIDRICAGLAALRPLVPISVLSAMSGVSASAIKSFAYDLRRPLVVTGETIQFFDEPSESWFRERFKPTAVELAAFIASIKPLSSGSAYVAAALPQLMLEAGQFDELVALALSSDALPELNPLDRRDVELQRLQFALKASLRAKRYLDAAKLALKTGGETAGDKRQRTILQANTDLVSTLMEGDRVQELVSRKIFGSGWVGSHNAYEAALMSGHAELLGDARSRLRMAAEWLRNWSRLPDKERGRERMTDNDIGEMAIAYFNIHGARACVNSLKGWTPASVPFTVGRYLAHRFVDHCRYKDLDELALAAGDNVYLLLAIVVELGELDRTPPKAAVAKCFKQLCKPSFTFETSENWNAYDRPLMAVTALVEACHRLSVGTETALAKLLSRYLPKEPPRGLGTRFNDAQAPVLRAYALRAALLGKPLELLDLAHAELRAEIEKENHYSHSQEAQEFKEDVGALLPWHTLRAERLIRKAGKAGLADAISRTVKESASAARINHREEWRTADQVADLWLAILVHAKATNSTSIKRFMDWVAGLKRPLYTPTLARLARSMARAGGLAGPALQYASRAFDLTEDERDGADSKADMYVSLARSVLAASRLEAEAYFNQAVEVASKVGDENTDRWAALLDLAEAAADKAQPAPEMAYSLARCAEVTYDYVARDKHFDWHRTVEAIAALCPVSCFAILSRWRDRAFGRAGRVLRIAAEFLIERKVLDARKALPLIGFRAEWDEADILASALEACGTKAEKQSLADFGYHYIKMQGHTVSTWRKVKDLFAKHGIVASGVQERLDHQERSEERGEDEERPGKGRPSKRWKEDAKKDWRAIFRGVDPVVANELSQAQQRFHKTEPPFYQEQFFQQAIARIPAGKEAEFVAALAEVPEFNLHHLRCFLENFPADWKTRLSVKAAIATTLRTFCRRYCLEVTRGRYYEVLPFNTACELAGVPEGDVLDVVLAGIGEVTEIIDVGRLFTLVGLLAGKLRRHEALDALGFGLKLFDTVLKETDGDGPWSIALAPVGDIDSALAGYVFGALASPQASKRWEAAHVVHGLCVLRHHRIVSALVAFVDGNLGGVFADAGLFFYSLHARQWLLIALARAAGDCPDVVANHADFILKHVAPSETHVVIRELAKRAALALIDAGLLDLGLRAQILAVNVSPFPPIEARSYERGSARSSPKAFDDDRFYFDYDMESYWFPPLAKCFGLLGDDVQERAATVITADWQYPGRLHWEEDARSRRKMFDYDDTRHSHSSYPSVDDLRFYLGSHATMVVAGQLLATRPTYRNPDSTEDDFSEWLRSHHDLSRQNGYWLADRRDPIPIDTLSSKNDIKDTDWPSSVRRADIDRLLSPSPGMMTLWGHWDASSGRRREECTIRSALVSSERASALLRALQSVDDPDDYLIPNAEDDRQIDFGAFQLKGWIVDRTHERGIDDKDPWAGDIRYPAPRPSNEVIDEMKLTADRESRYWRLGNKGPAAMVSETWGVFHEKDDGAGDRRGSRAQASLPFIRELLRKLDMSMIVKVEIERRRSYSRYESQDEDDNKKATPTVQLFLIKSDGSVQTC</sequence>
<dbReference type="Pfam" id="PF05729">
    <property type="entry name" value="NACHT"/>
    <property type="match status" value="1"/>
</dbReference>
<organism evidence="2 3">
    <name type="scientific">Mesorhizobium jarvisii</name>
    <dbReference type="NCBI Taxonomy" id="1777867"/>
    <lineage>
        <taxon>Bacteria</taxon>
        <taxon>Pseudomonadati</taxon>
        <taxon>Pseudomonadota</taxon>
        <taxon>Alphaproteobacteria</taxon>
        <taxon>Hyphomicrobiales</taxon>
        <taxon>Phyllobacteriaceae</taxon>
        <taxon>Mesorhizobium</taxon>
    </lineage>
</organism>
<comment type="caution">
    <text evidence="2">The sequence shown here is derived from an EMBL/GenBank/DDBJ whole genome shotgun (WGS) entry which is preliminary data.</text>
</comment>
<reference evidence="2 3" key="1">
    <citation type="submission" date="2018-09" db="EMBL/GenBank/DDBJ databases">
        <title>Mesorhizobium carmichaelinearum sp. nov. isolated from Carmichaelinea spp. root nodules in New Zealand.</title>
        <authorList>
            <person name="De Meyer S.E."/>
        </authorList>
    </citation>
    <scope>NUCLEOTIDE SEQUENCE [LARGE SCALE GENOMIC DNA]</scope>
    <source>
        <strain evidence="2 3">LMG 28313</strain>
    </source>
</reference>
<name>A0A6M7TJF0_9HYPH</name>
<protein>
    <submittedName>
        <fullName evidence="2">NACHT domain-containing protein</fullName>
    </submittedName>
</protein>
<accession>A0A6M7TJF0</accession>
<dbReference type="InterPro" id="IPR007111">
    <property type="entry name" value="NACHT_NTPase"/>
</dbReference>
<proteinExistence type="predicted"/>
<feature type="compositionally biased region" description="Basic and acidic residues" evidence="1">
    <location>
        <begin position="1331"/>
        <end position="1341"/>
    </location>
</feature>
<dbReference type="RefSeq" id="WP_064984182.1">
    <property type="nucleotide sequence ID" value="NZ_CP033507.1"/>
</dbReference>
<feature type="region of interest" description="Disordered" evidence="1">
    <location>
        <begin position="1330"/>
        <end position="1360"/>
    </location>
</feature>
<evidence type="ECO:0000313" key="3">
    <source>
        <dbReference type="Proteomes" id="UP000275530"/>
    </source>
</evidence>